<dbReference type="PANTHER" id="PTHR46202">
    <property type="entry name" value="DNA EXCISION REPAIR PROTEIN ERCC-8"/>
    <property type="match status" value="1"/>
</dbReference>
<evidence type="ECO:0000256" key="4">
    <source>
        <dbReference type="ARBA" id="ARBA00023204"/>
    </source>
</evidence>
<evidence type="ECO:0000256" key="1">
    <source>
        <dbReference type="ARBA" id="ARBA00022574"/>
    </source>
</evidence>
<dbReference type="GO" id="GO:0043161">
    <property type="term" value="P:proteasome-mediated ubiquitin-dependent protein catabolic process"/>
    <property type="evidence" value="ECO:0007669"/>
    <property type="project" value="TreeGrafter"/>
</dbReference>
<feature type="repeat" description="WD" evidence="5">
    <location>
        <begin position="204"/>
        <end position="239"/>
    </location>
</feature>
<organism evidence="6 7">
    <name type="scientific">Candida verbasci</name>
    <dbReference type="NCBI Taxonomy" id="1227364"/>
    <lineage>
        <taxon>Eukaryota</taxon>
        <taxon>Fungi</taxon>
        <taxon>Dikarya</taxon>
        <taxon>Ascomycota</taxon>
        <taxon>Saccharomycotina</taxon>
        <taxon>Pichiomycetes</taxon>
        <taxon>Debaryomycetaceae</taxon>
        <taxon>Candida/Lodderomyces clade</taxon>
        <taxon>Candida</taxon>
    </lineage>
</organism>
<feature type="repeat" description="WD" evidence="5">
    <location>
        <begin position="58"/>
        <end position="84"/>
    </location>
</feature>
<keyword evidence="4" id="KW-0234">DNA repair</keyword>
<dbReference type="SMART" id="SM00320">
    <property type="entry name" value="WD40"/>
    <property type="match status" value="5"/>
</dbReference>
<dbReference type="InterPro" id="IPR020472">
    <property type="entry name" value="WD40_PAC1"/>
</dbReference>
<dbReference type="GO" id="GO:0006283">
    <property type="term" value="P:transcription-coupled nucleotide-excision repair"/>
    <property type="evidence" value="ECO:0007669"/>
    <property type="project" value="InterPro"/>
</dbReference>
<reference evidence="6" key="1">
    <citation type="submission" date="2022-12" db="EMBL/GenBank/DDBJ databases">
        <authorList>
            <person name="Brejova B."/>
        </authorList>
    </citation>
    <scope>NUCLEOTIDE SEQUENCE</scope>
</reference>
<dbReference type="PANTHER" id="PTHR46202:SF1">
    <property type="entry name" value="DNA EXCISION REPAIR PROTEIN ERCC-8"/>
    <property type="match status" value="1"/>
</dbReference>
<dbReference type="PROSITE" id="PS00678">
    <property type="entry name" value="WD_REPEATS_1"/>
    <property type="match status" value="3"/>
</dbReference>
<dbReference type="InterPro" id="IPR036322">
    <property type="entry name" value="WD40_repeat_dom_sf"/>
</dbReference>
<dbReference type="GO" id="GO:0000209">
    <property type="term" value="P:protein polyubiquitination"/>
    <property type="evidence" value="ECO:0007669"/>
    <property type="project" value="TreeGrafter"/>
</dbReference>
<sequence>MQSLLLERLLGNVTPLHLQSVIIDNNYSSIYQSAISNVFPLNCHKNASVNSLSLDSIDYQFLLSGCGDSSIKLWDLNQQEITGKPSEIDSKLNKNPKNYDTFDYDNPISTFTNIATIPRKTHHKFGISALQWWPYDTGMFVSSSFDHTIKIWDTNELKPVHSFNLNQRIYSIDVNGENSLISTANDHPFIRLLDLKSTSSSHTLSGHKGKTLSVKWHPINSNLLASGGLDGEVKIWDIRRSKSCLCRLDMLRTNDQVEDVYNLKKTSVKAHSGPVNGLIWDELGSILYTAGNDDKVRVWDMISKTYPPTNKLINFGPLTRNKYSQTIPILLNPKNEILTQRYLIFPSDSSDILIFRTNDGKLQTRLTRKGTKNIGRTCSMISGKPNNTQIICGTIDGEIINWLPYYEQPNIENLIEEEEEEMDIEEQILRKHKLALQGQSLMNNEV</sequence>
<evidence type="ECO:0000256" key="5">
    <source>
        <dbReference type="PROSITE-ProRule" id="PRU00221"/>
    </source>
</evidence>
<protein>
    <recommendedName>
        <fullName evidence="8">DNA excision repair protein ERCC-8</fullName>
    </recommendedName>
</protein>
<keyword evidence="7" id="KW-1185">Reference proteome</keyword>
<keyword evidence="3" id="KW-0227">DNA damage</keyword>
<dbReference type="Proteomes" id="UP001152885">
    <property type="component" value="Unassembled WGS sequence"/>
</dbReference>
<accession>A0A9W4TZW5</accession>
<keyword evidence="2" id="KW-0677">Repeat</keyword>
<dbReference type="InterPro" id="IPR001680">
    <property type="entry name" value="WD40_rpt"/>
</dbReference>
<dbReference type="AlphaFoldDB" id="A0A9W4TZW5"/>
<comment type="caution">
    <text evidence="6">The sequence shown here is derived from an EMBL/GenBank/DDBJ whole genome shotgun (WGS) entry which is preliminary data.</text>
</comment>
<dbReference type="InterPro" id="IPR019775">
    <property type="entry name" value="WD40_repeat_CS"/>
</dbReference>
<dbReference type="GO" id="GO:0031464">
    <property type="term" value="C:Cul4A-RING E3 ubiquitin ligase complex"/>
    <property type="evidence" value="ECO:0007669"/>
    <property type="project" value="TreeGrafter"/>
</dbReference>
<evidence type="ECO:0000256" key="2">
    <source>
        <dbReference type="ARBA" id="ARBA00022737"/>
    </source>
</evidence>
<evidence type="ECO:0008006" key="8">
    <source>
        <dbReference type="Google" id="ProtNLM"/>
    </source>
</evidence>
<feature type="repeat" description="WD" evidence="5">
    <location>
        <begin position="268"/>
        <end position="301"/>
    </location>
</feature>
<dbReference type="Gene3D" id="2.130.10.10">
    <property type="entry name" value="YVTN repeat-like/Quinoprotein amine dehydrogenase"/>
    <property type="match status" value="1"/>
</dbReference>
<dbReference type="OrthoDB" id="361494at2759"/>
<proteinExistence type="predicted"/>
<keyword evidence="1 5" id="KW-0853">WD repeat</keyword>
<evidence type="ECO:0000256" key="3">
    <source>
        <dbReference type="ARBA" id="ARBA00022763"/>
    </source>
</evidence>
<name>A0A9W4TZW5_9ASCO</name>
<dbReference type="GO" id="GO:0000109">
    <property type="term" value="C:nucleotide-excision repair complex"/>
    <property type="evidence" value="ECO:0007669"/>
    <property type="project" value="TreeGrafter"/>
</dbReference>
<feature type="repeat" description="WD" evidence="5">
    <location>
        <begin position="120"/>
        <end position="162"/>
    </location>
</feature>
<dbReference type="EMBL" id="CANTUO010000003">
    <property type="protein sequence ID" value="CAI5758811.1"/>
    <property type="molecule type" value="Genomic_DNA"/>
</dbReference>
<dbReference type="PRINTS" id="PR00320">
    <property type="entry name" value="GPROTEINBRPT"/>
</dbReference>
<dbReference type="SUPFAM" id="SSF50978">
    <property type="entry name" value="WD40 repeat-like"/>
    <property type="match status" value="1"/>
</dbReference>
<dbReference type="Pfam" id="PF00400">
    <property type="entry name" value="WD40"/>
    <property type="match status" value="4"/>
</dbReference>
<dbReference type="PROSITE" id="PS50294">
    <property type="entry name" value="WD_REPEATS_REGION"/>
    <property type="match status" value="2"/>
</dbReference>
<gene>
    <name evidence="6" type="ORF">CANVERA_P3323</name>
</gene>
<evidence type="ECO:0000313" key="7">
    <source>
        <dbReference type="Proteomes" id="UP001152885"/>
    </source>
</evidence>
<dbReference type="PROSITE" id="PS50082">
    <property type="entry name" value="WD_REPEATS_2"/>
    <property type="match status" value="4"/>
</dbReference>
<dbReference type="InterPro" id="IPR042238">
    <property type="entry name" value="Rad28/ERCC8/Ckn1/ATCSA-1"/>
</dbReference>
<dbReference type="InterPro" id="IPR015943">
    <property type="entry name" value="WD40/YVTN_repeat-like_dom_sf"/>
</dbReference>
<evidence type="ECO:0000313" key="6">
    <source>
        <dbReference type="EMBL" id="CAI5758811.1"/>
    </source>
</evidence>